<feature type="chain" id="PRO_5042583341" description="DUF5105 domain-containing protein" evidence="2">
    <location>
        <begin position="22"/>
        <end position="173"/>
    </location>
</feature>
<evidence type="ECO:0000313" key="3">
    <source>
        <dbReference type="EMBL" id="MDT2584419.1"/>
    </source>
</evidence>
<gene>
    <name evidence="3" type="ORF">P7D17_09985</name>
</gene>
<name>A0AAJ2IW50_9LACT</name>
<dbReference type="InterPro" id="IPR049982">
    <property type="entry name" value="EF0163-like"/>
</dbReference>
<dbReference type="EMBL" id="JARPXR010000014">
    <property type="protein sequence ID" value="MDT2584419.1"/>
    <property type="molecule type" value="Genomic_DNA"/>
</dbReference>
<dbReference type="Proteomes" id="UP001262817">
    <property type="component" value="Unassembled WGS sequence"/>
</dbReference>
<proteinExistence type="predicted"/>
<keyword evidence="2" id="KW-0732">Signal</keyword>
<dbReference type="NCBIfam" id="NF042930">
    <property type="entry name" value="EF0163_fam"/>
    <property type="match status" value="1"/>
</dbReference>
<dbReference type="RefSeq" id="WP_311843139.1">
    <property type="nucleotide sequence ID" value="NZ_JARPXR010000014.1"/>
</dbReference>
<evidence type="ECO:0008006" key="5">
    <source>
        <dbReference type="Google" id="ProtNLM"/>
    </source>
</evidence>
<sequence>MKKKSIFILGVSSLMSLSACGSDSVVQPEKVESSSSKVVQHSSKVEKPKTTETKQTSESKSYDFNSAKARDTVAGFIDSYYNFSSVNARNEAAKAFCNSSVQKDLGLTKTDKDIKMESSIDSSDIYSDNDEEYLALVSYTLNGNKVTPQVLKITVEQDGDSYLVSKVTFPLMN</sequence>
<feature type="compositionally biased region" description="Basic and acidic residues" evidence="1">
    <location>
        <begin position="43"/>
        <end position="61"/>
    </location>
</feature>
<feature type="region of interest" description="Disordered" evidence="1">
    <location>
        <begin position="30"/>
        <end position="62"/>
    </location>
</feature>
<protein>
    <recommendedName>
        <fullName evidence="5">DUF5105 domain-containing protein</fullName>
    </recommendedName>
</protein>
<dbReference type="AlphaFoldDB" id="A0AAJ2IW50"/>
<organism evidence="3 4">
    <name type="scientific">Lactococcus petauri</name>
    <dbReference type="NCBI Taxonomy" id="1940789"/>
    <lineage>
        <taxon>Bacteria</taxon>
        <taxon>Bacillati</taxon>
        <taxon>Bacillota</taxon>
        <taxon>Bacilli</taxon>
        <taxon>Lactobacillales</taxon>
        <taxon>Streptococcaceae</taxon>
        <taxon>Lactococcus</taxon>
    </lineage>
</organism>
<evidence type="ECO:0000256" key="1">
    <source>
        <dbReference type="SAM" id="MobiDB-lite"/>
    </source>
</evidence>
<reference evidence="3" key="1">
    <citation type="submission" date="2023-03" db="EMBL/GenBank/DDBJ databases">
        <authorList>
            <person name="Shen W."/>
            <person name="Cai J."/>
        </authorList>
    </citation>
    <scope>NUCLEOTIDE SEQUENCE</scope>
    <source>
        <strain evidence="3">P86-2</strain>
    </source>
</reference>
<evidence type="ECO:0000256" key="2">
    <source>
        <dbReference type="SAM" id="SignalP"/>
    </source>
</evidence>
<feature type="signal peptide" evidence="2">
    <location>
        <begin position="1"/>
        <end position="21"/>
    </location>
</feature>
<evidence type="ECO:0000313" key="4">
    <source>
        <dbReference type="Proteomes" id="UP001262817"/>
    </source>
</evidence>
<dbReference type="PROSITE" id="PS51257">
    <property type="entry name" value="PROKAR_LIPOPROTEIN"/>
    <property type="match status" value="1"/>
</dbReference>
<feature type="compositionally biased region" description="Low complexity" evidence="1">
    <location>
        <begin position="30"/>
        <end position="42"/>
    </location>
</feature>
<comment type="caution">
    <text evidence="3">The sequence shown here is derived from an EMBL/GenBank/DDBJ whole genome shotgun (WGS) entry which is preliminary data.</text>
</comment>
<accession>A0AAJ2IW50</accession>